<keyword evidence="3" id="KW-1185">Reference proteome</keyword>
<evidence type="ECO:0000313" key="2">
    <source>
        <dbReference type="EMBL" id="CAL4200949.1"/>
    </source>
</evidence>
<sequence>MASYPNMEGLGSGWVGISKLKMTLFELKLTHNGGRGYNTHIRRGRISGYADYDDGPGWGSGGYNDSPGGWSGGGRGGRGGPGGMGMKGGNMGGGRGGSNWNNGTGHCVHMRGLPFRAAEEDIEDLLEP</sequence>
<dbReference type="AlphaFoldDB" id="A0AAV2SJJ5"/>
<feature type="non-terminal residue" evidence="2">
    <location>
        <position position="128"/>
    </location>
</feature>
<dbReference type="SUPFAM" id="SSF54928">
    <property type="entry name" value="RNA-binding domain, RBD"/>
    <property type="match status" value="1"/>
</dbReference>
<reference evidence="2 3" key="1">
    <citation type="submission" date="2024-05" db="EMBL/GenBank/DDBJ databases">
        <authorList>
            <person name="Wallberg A."/>
        </authorList>
    </citation>
    <scope>NUCLEOTIDE SEQUENCE [LARGE SCALE GENOMIC DNA]</scope>
</reference>
<dbReference type="Proteomes" id="UP001497623">
    <property type="component" value="Unassembled WGS sequence"/>
</dbReference>
<feature type="region of interest" description="Disordered" evidence="1">
    <location>
        <begin position="63"/>
        <end position="98"/>
    </location>
</feature>
<organism evidence="2 3">
    <name type="scientific">Meganyctiphanes norvegica</name>
    <name type="common">Northern krill</name>
    <name type="synonym">Thysanopoda norvegica</name>
    <dbReference type="NCBI Taxonomy" id="48144"/>
    <lineage>
        <taxon>Eukaryota</taxon>
        <taxon>Metazoa</taxon>
        <taxon>Ecdysozoa</taxon>
        <taxon>Arthropoda</taxon>
        <taxon>Crustacea</taxon>
        <taxon>Multicrustacea</taxon>
        <taxon>Malacostraca</taxon>
        <taxon>Eumalacostraca</taxon>
        <taxon>Eucarida</taxon>
        <taxon>Euphausiacea</taxon>
        <taxon>Euphausiidae</taxon>
        <taxon>Meganyctiphanes</taxon>
    </lineage>
</organism>
<proteinExistence type="predicted"/>
<protein>
    <submittedName>
        <fullName evidence="2">Uncharacterized protein</fullName>
    </submittedName>
</protein>
<dbReference type="EMBL" id="CAXKWB010076911">
    <property type="protein sequence ID" value="CAL4200949.1"/>
    <property type="molecule type" value="Genomic_DNA"/>
</dbReference>
<gene>
    <name evidence="2" type="ORF">MNOR_LOCUS37578</name>
</gene>
<dbReference type="InterPro" id="IPR035979">
    <property type="entry name" value="RBD_domain_sf"/>
</dbReference>
<name>A0AAV2SJJ5_MEGNR</name>
<accession>A0AAV2SJJ5</accession>
<evidence type="ECO:0000313" key="3">
    <source>
        <dbReference type="Proteomes" id="UP001497623"/>
    </source>
</evidence>
<comment type="caution">
    <text evidence="2">The sequence shown here is derived from an EMBL/GenBank/DDBJ whole genome shotgun (WGS) entry which is preliminary data.</text>
</comment>
<feature type="compositionally biased region" description="Gly residues" evidence="1">
    <location>
        <begin position="69"/>
        <end position="97"/>
    </location>
</feature>
<evidence type="ECO:0000256" key="1">
    <source>
        <dbReference type="SAM" id="MobiDB-lite"/>
    </source>
</evidence>
<dbReference type="GO" id="GO:0003676">
    <property type="term" value="F:nucleic acid binding"/>
    <property type="evidence" value="ECO:0007669"/>
    <property type="project" value="InterPro"/>
</dbReference>